<evidence type="ECO:0000256" key="4">
    <source>
        <dbReference type="ARBA" id="ARBA00022692"/>
    </source>
</evidence>
<evidence type="ECO:0000256" key="3">
    <source>
        <dbReference type="ARBA" id="ARBA00022475"/>
    </source>
</evidence>
<feature type="transmembrane region" description="Helical" evidence="7">
    <location>
        <begin position="141"/>
        <end position="161"/>
    </location>
</feature>
<dbReference type="EMBL" id="WESC01000011">
    <property type="protein sequence ID" value="KAB7739297.1"/>
    <property type="molecule type" value="Genomic_DNA"/>
</dbReference>
<feature type="transmembrane region" description="Helical" evidence="7">
    <location>
        <begin position="167"/>
        <end position="188"/>
    </location>
</feature>
<keyword evidence="5 7" id="KW-1133">Transmembrane helix</keyword>
<dbReference type="GO" id="GO:0005886">
    <property type="term" value="C:plasma membrane"/>
    <property type="evidence" value="ECO:0007669"/>
    <property type="project" value="UniProtKB-SubCell"/>
</dbReference>
<evidence type="ECO:0000256" key="6">
    <source>
        <dbReference type="ARBA" id="ARBA00023136"/>
    </source>
</evidence>
<feature type="transmembrane region" description="Helical" evidence="7">
    <location>
        <begin position="267"/>
        <end position="287"/>
    </location>
</feature>
<dbReference type="AlphaFoldDB" id="A0A6N6VGA5"/>
<reference evidence="8 9" key="1">
    <citation type="submission" date="2019-09" db="EMBL/GenBank/DDBJ databases">
        <title>Parvibaculum sedimenti sp. nov., isolated from sediment.</title>
        <authorList>
            <person name="Wang Y."/>
        </authorList>
    </citation>
    <scope>NUCLEOTIDE SEQUENCE [LARGE SCALE GENOMIC DNA]</scope>
    <source>
        <strain evidence="8 9">HXT-9</strain>
    </source>
</reference>
<feature type="transmembrane region" description="Helical" evidence="7">
    <location>
        <begin position="293"/>
        <end position="310"/>
    </location>
</feature>
<protein>
    <submittedName>
        <fullName evidence="8">Putative sulfate exporter family transporter</fullName>
    </submittedName>
</protein>
<dbReference type="PANTHER" id="PTHR30106:SF2">
    <property type="entry name" value="UPF0324 INNER MEMBRANE PROTEIN YEIH"/>
    <property type="match status" value="1"/>
</dbReference>
<comment type="subcellular location">
    <subcellularLocation>
        <location evidence="1">Cell membrane</location>
        <topology evidence="1">Multi-pass membrane protein</topology>
    </subcellularLocation>
</comment>
<keyword evidence="3" id="KW-1003">Cell membrane</keyword>
<feature type="transmembrane region" description="Helical" evidence="7">
    <location>
        <begin position="49"/>
        <end position="65"/>
    </location>
</feature>
<evidence type="ECO:0000313" key="8">
    <source>
        <dbReference type="EMBL" id="KAB7739297.1"/>
    </source>
</evidence>
<dbReference type="PANTHER" id="PTHR30106">
    <property type="entry name" value="INNER MEMBRANE PROTEIN YEIH-RELATED"/>
    <property type="match status" value="1"/>
</dbReference>
<name>A0A6N6VGA5_9HYPH</name>
<organism evidence="8 9">
    <name type="scientific">Parvibaculum sedimenti</name>
    <dbReference type="NCBI Taxonomy" id="2608632"/>
    <lineage>
        <taxon>Bacteria</taxon>
        <taxon>Pseudomonadati</taxon>
        <taxon>Pseudomonadota</taxon>
        <taxon>Alphaproteobacteria</taxon>
        <taxon>Hyphomicrobiales</taxon>
        <taxon>Parvibaculaceae</taxon>
        <taxon>Parvibaculum</taxon>
    </lineage>
</organism>
<evidence type="ECO:0000256" key="7">
    <source>
        <dbReference type="SAM" id="Phobius"/>
    </source>
</evidence>
<dbReference type="Pfam" id="PF03601">
    <property type="entry name" value="Cons_hypoth698"/>
    <property type="match status" value="1"/>
</dbReference>
<feature type="transmembrane region" description="Helical" evidence="7">
    <location>
        <begin position="22"/>
        <end position="43"/>
    </location>
</feature>
<feature type="transmembrane region" description="Helical" evidence="7">
    <location>
        <begin position="231"/>
        <end position="251"/>
    </location>
</feature>
<evidence type="ECO:0000256" key="5">
    <source>
        <dbReference type="ARBA" id="ARBA00022989"/>
    </source>
</evidence>
<keyword evidence="4 7" id="KW-0812">Transmembrane</keyword>
<gene>
    <name evidence="8" type="ORF">F2P47_12745</name>
</gene>
<evidence type="ECO:0000256" key="2">
    <source>
        <dbReference type="ARBA" id="ARBA00007977"/>
    </source>
</evidence>
<keyword evidence="6 7" id="KW-0472">Membrane</keyword>
<accession>A0A6N6VGA5</accession>
<dbReference type="InterPro" id="IPR018383">
    <property type="entry name" value="UPF0324_pro"/>
</dbReference>
<dbReference type="Proteomes" id="UP000468901">
    <property type="component" value="Unassembled WGS sequence"/>
</dbReference>
<evidence type="ECO:0000313" key="9">
    <source>
        <dbReference type="Proteomes" id="UP000468901"/>
    </source>
</evidence>
<sequence length="347" mass="36103">MSASETPAAAILPHEHEASRNWLARTLPGILLTAIIAVVATALHHVPGLGSFSSLILSILIGMAFHNFVGTPRRAKAGVTFSLRRVLRAAIILLGLQLTVTQIATVGVAGVAGTVLTLGATFLFTLWAGRRLGVDRALSTLIATGTSICGASAVVAANAVVDGGDEDVAYAIATVTVFGSLSMVLFPALDSVLHLAPHVYGLWSGASIHEIAQVVAAAFQEGQDAGHFGTIVKLTRVLMLAPVVLLLAWFWDRGRGKSGGRRKGTTPWFAFGFLLMVGVNSFVPISASLHDGAAEVTTFMLAMALAAMGLETDIAKLRAKGLRPLALGASAWVFITSFGLAMAVLAM</sequence>
<feature type="transmembrane region" description="Helical" evidence="7">
    <location>
        <begin position="322"/>
        <end position="346"/>
    </location>
</feature>
<keyword evidence="9" id="KW-1185">Reference proteome</keyword>
<comment type="similarity">
    <text evidence="2">Belongs to the UPF0324 family.</text>
</comment>
<evidence type="ECO:0000256" key="1">
    <source>
        <dbReference type="ARBA" id="ARBA00004651"/>
    </source>
</evidence>
<feature type="transmembrane region" description="Helical" evidence="7">
    <location>
        <begin position="86"/>
        <end position="104"/>
    </location>
</feature>
<comment type="caution">
    <text evidence="8">The sequence shown here is derived from an EMBL/GenBank/DDBJ whole genome shotgun (WGS) entry which is preliminary data.</text>
</comment>
<proteinExistence type="inferred from homology"/>
<dbReference type="RefSeq" id="WP_152216753.1">
    <property type="nucleotide sequence ID" value="NZ_JBAQYD010000376.1"/>
</dbReference>